<reference evidence="1" key="1">
    <citation type="submission" date="2018-06" db="EMBL/GenBank/DDBJ databases">
        <authorList>
            <person name="Zhirakovskaya E."/>
        </authorList>
    </citation>
    <scope>NUCLEOTIDE SEQUENCE</scope>
</reference>
<gene>
    <name evidence="1" type="ORF">MNBD_CHLOROFLEXI01-473</name>
</gene>
<evidence type="ECO:0000313" key="1">
    <source>
        <dbReference type="EMBL" id="VAW43068.1"/>
    </source>
</evidence>
<evidence type="ECO:0008006" key="2">
    <source>
        <dbReference type="Google" id="ProtNLM"/>
    </source>
</evidence>
<accession>A0A3B0VHJ7</accession>
<sequence>MPEDITFTLAAGTNLMMLSTVQIAGHLAASGTVTESVLWQTVPGGSGSAFSVVVMPTGTAVISRTVIKGSPVFGIAVVGESDKLVVIENSTLQDMGDFPMLIEPASLHRVQMNNVTFLNNAINQVLIDTSSGIDAIAKDAVLTAQPGLDYYHVADAQTFPIAPATFVVPTGVTLTVESGVEMRFGQDAETFVVNGRLQAIGTPTQPITFTSVNEITLGEWRGLQVNGGSAELTYVEIRNGDNNLVVSGSGTAQLGNTTLREAAFAGLVVDDGSVTAVCTTFTDNTTDGIVVENNGTPSLLASSSNFSGNGSNGLNNLSGVMMDARNSWWGDATGPGGIGAGSGQSIQGNVLFSPWFTEETCTTMPYRLYLPSIVTP</sequence>
<dbReference type="EMBL" id="UOEU01001012">
    <property type="protein sequence ID" value="VAW43068.1"/>
    <property type="molecule type" value="Genomic_DNA"/>
</dbReference>
<dbReference type="AlphaFoldDB" id="A0A3B0VHJ7"/>
<protein>
    <recommendedName>
        <fullName evidence="2">Right handed beta helix domain-containing protein</fullName>
    </recommendedName>
</protein>
<organism evidence="1">
    <name type="scientific">hydrothermal vent metagenome</name>
    <dbReference type="NCBI Taxonomy" id="652676"/>
    <lineage>
        <taxon>unclassified sequences</taxon>
        <taxon>metagenomes</taxon>
        <taxon>ecological metagenomes</taxon>
    </lineage>
</organism>
<dbReference type="InterPro" id="IPR011050">
    <property type="entry name" value="Pectin_lyase_fold/virulence"/>
</dbReference>
<name>A0A3B0VHJ7_9ZZZZ</name>
<dbReference type="SUPFAM" id="SSF51126">
    <property type="entry name" value="Pectin lyase-like"/>
    <property type="match status" value="1"/>
</dbReference>
<proteinExistence type="predicted"/>